<dbReference type="EMBL" id="LAHD01000005">
    <property type="protein sequence ID" value="PHK06697.1"/>
    <property type="molecule type" value="Genomic_DNA"/>
</dbReference>
<accession>A0A9Q5ZFX0</accession>
<dbReference type="AlphaFoldDB" id="A0A9Q5ZFX0"/>
<organism evidence="3 4">
    <name type="scientific">Nostoc linckia z8</name>
    <dbReference type="NCBI Taxonomy" id="1628746"/>
    <lineage>
        <taxon>Bacteria</taxon>
        <taxon>Bacillati</taxon>
        <taxon>Cyanobacteriota</taxon>
        <taxon>Cyanophyceae</taxon>
        <taxon>Nostocales</taxon>
        <taxon>Nostocaceae</taxon>
        <taxon>Nostoc</taxon>
    </lineage>
</organism>
<evidence type="ECO:0000259" key="2">
    <source>
        <dbReference type="PROSITE" id="PS50943"/>
    </source>
</evidence>
<dbReference type="GeneID" id="57094397"/>
<dbReference type="RefSeq" id="WP_099066622.1">
    <property type="nucleotide sequence ID" value="NZ_LAHD01000005.1"/>
</dbReference>
<dbReference type="GO" id="GO:0003677">
    <property type="term" value="F:DNA binding"/>
    <property type="evidence" value="ECO:0007669"/>
    <property type="project" value="UniProtKB-KW"/>
</dbReference>
<dbReference type="Proteomes" id="UP000222310">
    <property type="component" value="Unassembled WGS sequence"/>
</dbReference>
<name>A0A9Q5ZFX0_NOSLI</name>
<comment type="caution">
    <text evidence="3">The sequence shown here is derived from an EMBL/GenBank/DDBJ whole genome shotgun (WGS) entry which is preliminary data.</text>
</comment>
<dbReference type="PANTHER" id="PTHR46558:SF11">
    <property type="entry name" value="HTH-TYPE TRANSCRIPTIONAL REGULATOR XRE"/>
    <property type="match status" value="1"/>
</dbReference>
<evidence type="ECO:0000256" key="1">
    <source>
        <dbReference type="ARBA" id="ARBA00023125"/>
    </source>
</evidence>
<gene>
    <name evidence="3" type="ORF">VF08_02875</name>
</gene>
<dbReference type="PANTHER" id="PTHR46558">
    <property type="entry name" value="TRACRIPTIONAL REGULATORY PROTEIN-RELATED-RELATED"/>
    <property type="match status" value="1"/>
</dbReference>
<dbReference type="InterPro" id="IPR001387">
    <property type="entry name" value="Cro/C1-type_HTH"/>
</dbReference>
<proteinExistence type="predicted"/>
<sequence>MPQLTGMPLLQNLEVYRIIGKNVKEVRKEIPMTQLEFAYYLGICNESLSKIESGKNRTEYALLKAIADIFGTSTDDLAIEDKYLEIRNTNIEEIRLRLDIIV</sequence>
<reference evidence="3 4" key="1">
    <citation type="submission" date="2015-02" db="EMBL/GenBank/DDBJ databases">
        <title>Nostoc linckia genome annotation.</title>
        <authorList>
            <person name="Zhou Z."/>
        </authorList>
    </citation>
    <scope>NUCLEOTIDE SEQUENCE [LARGE SCALE GENOMIC DNA]</scope>
    <source>
        <strain evidence="4">z8</strain>
    </source>
</reference>
<keyword evidence="1" id="KW-0238">DNA-binding</keyword>
<dbReference type="SUPFAM" id="SSF47413">
    <property type="entry name" value="lambda repressor-like DNA-binding domains"/>
    <property type="match status" value="1"/>
</dbReference>
<dbReference type="PROSITE" id="PS50943">
    <property type="entry name" value="HTH_CROC1"/>
    <property type="match status" value="1"/>
</dbReference>
<dbReference type="CDD" id="cd00093">
    <property type="entry name" value="HTH_XRE"/>
    <property type="match status" value="1"/>
</dbReference>
<dbReference type="SMART" id="SM00530">
    <property type="entry name" value="HTH_XRE"/>
    <property type="match status" value="1"/>
</dbReference>
<dbReference type="Gene3D" id="1.10.260.40">
    <property type="entry name" value="lambda repressor-like DNA-binding domains"/>
    <property type="match status" value="1"/>
</dbReference>
<protein>
    <recommendedName>
        <fullName evidence="2">HTH cro/C1-type domain-containing protein</fullName>
    </recommendedName>
</protein>
<evidence type="ECO:0000313" key="3">
    <source>
        <dbReference type="EMBL" id="PHK06697.1"/>
    </source>
</evidence>
<evidence type="ECO:0000313" key="4">
    <source>
        <dbReference type="Proteomes" id="UP000222310"/>
    </source>
</evidence>
<dbReference type="InterPro" id="IPR010982">
    <property type="entry name" value="Lambda_DNA-bd_dom_sf"/>
</dbReference>
<feature type="domain" description="HTH cro/C1-type" evidence="2">
    <location>
        <begin position="23"/>
        <end position="77"/>
    </location>
</feature>
<dbReference type="Pfam" id="PF01381">
    <property type="entry name" value="HTH_3"/>
    <property type="match status" value="1"/>
</dbReference>